<proteinExistence type="predicted"/>
<organism evidence="1 2">
    <name type="scientific">Mycena metata</name>
    <dbReference type="NCBI Taxonomy" id="1033252"/>
    <lineage>
        <taxon>Eukaryota</taxon>
        <taxon>Fungi</taxon>
        <taxon>Dikarya</taxon>
        <taxon>Basidiomycota</taxon>
        <taxon>Agaricomycotina</taxon>
        <taxon>Agaricomycetes</taxon>
        <taxon>Agaricomycetidae</taxon>
        <taxon>Agaricales</taxon>
        <taxon>Marasmiineae</taxon>
        <taxon>Mycenaceae</taxon>
        <taxon>Mycena</taxon>
    </lineage>
</organism>
<protein>
    <submittedName>
        <fullName evidence="1">Uncharacterized protein</fullName>
    </submittedName>
</protein>
<accession>A0AAD7ITM6</accession>
<evidence type="ECO:0000313" key="1">
    <source>
        <dbReference type="EMBL" id="KAJ7748878.1"/>
    </source>
</evidence>
<dbReference type="EMBL" id="JARKIB010000071">
    <property type="protein sequence ID" value="KAJ7748878.1"/>
    <property type="molecule type" value="Genomic_DNA"/>
</dbReference>
<evidence type="ECO:0000313" key="2">
    <source>
        <dbReference type="Proteomes" id="UP001215598"/>
    </source>
</evidence>
<keyword evidence="2" id="KW-1185">Reference proteome</keyword>
<gene>
    <name evidence="1" type="ORF">B0H16DRAFT_1461382</name>
</gene>
<dbReference type="AlphaFoldDB" id="A0AAD7ITM6"/>
<comment type="caution">
    <text evidence="1">The sequence shown here is derived from an EMBL/GenBank/DDBJ whole genome shotgun (WGS) entry which is preliminary data.</text>
</comment>
<sequence length="196" mass="21746">MSAIASYPNLGITPFLSDTTSALTLPTHLSVYPECYPESRWVSILIIINYATPMYATYCGMQTVLATNTLNTVNQNNLKATKSCECSANVWDTGGNLRVWRKEMNLRAKIRSDFPKVWANLALFPKEVFPDVGASEYRCAGMEGESTAPKSEYPVLFQLIPFSIFNISASKYGRISNGRLRMGVRIGDVEIIVVGK</sequence>
<name>A0AAD7ITM6_9AGAR</name>
<dbReference type="Proteomes" id="UP001215598">
    <property type="component" value="Unassembled WGS sequence"/>
</dbReference>
<reference evidence="1" key="1">
    <citation type="submission" date="2023-03" db="EMBL/GenBank/DDBJ databases">
        <title>Massive genome expansion in bonnet fungi (Mycena s.s.) driven by repeated elements and novel gene families across ecological guilds.</title>
        <authorList>
            <consortium name="Lawrence Berkeley National Laboratory"/>
            <person name="Harder C.B."/>
            <person name="Miyauchi S."/>
            <person name="Viragh M."/>
            <person name="Kuo A."/>
            <person name="Thoen E."/>
            <person name="Andreopoulos B."/>
            <person name="Lu D."/>
            <person name="Skrede I."/>
            <person name="Drula E."/>
            <person name="Henrissat B."/>
            <person name="Morin E."/>
            <person name="Kohler A."/>
            <person name="Barry K."/>
            <person name="LaButti K."/>
            <person name="Morin E."/>
            <person name="Salamov A."/>
            <person name="Lipzen A."/>
            <person name="Mereny Z."/>
            <person name="Hegedus B."/>
            <person name="Baldrian P."/>
            <person name="Stursova M."/>
            <person name="Weitz H."/>
            <person name="Taylor A."/>
            <person name="Grigoriev I.V."/>
            <person name="Nagy L.G."/>
            <person name="Martin F."/>
            <person name="Kauserud H."/>
        </authorList>
    </citation>
    <scope>NUCLEOTIDE SEQUENCE</scope>
    <source>
        <strain evidence="1">CBHHK182m</strain>
    </source>
</reference>